<keyword evidence="7" id="KW-0812">Transmembrane</keyword>
<evidence type="ECO:0000256" key="3">
    <source>
        <dbReference type="ARBA" id="ARBA00012879"/>
    </source>
</evidence>
<evidence type="ECO:0000256" key="2">
    <source>
        <dbReference type="ARBA" id="ARBA00011601"/>
    </source>
</evidence>
<feature type="compositionally biased region" description="Low complexity" evidence="6">
    <location>
        <begin position="491"/>
        <end position="503"/>
    </location>
</feature>
<accession>A0AAD5DM11</accession>
<dbReference type="SUPFAM" id="SSF56235">
    <property type="entry name" value="N-terminal nucleophile aminohydrolases (Ntn hydrolases)"/>
    <property type="match status" value="1"/>
</dbReference>
<feature type="region of interest" description="Disordered" evidence="6">
    <location>
        <begin position="457"/>
        <end position="503"/>
    </location>
</feature>
<keyword evidence="4" id="KW-0068">Autocatalytic cleavage</keyword>
<dbReference type="GO" id="GO:0005737">
    <property type="term" value="C:cytoplasm"/>
    <property type="evidence" value="ECO:0007669"/>
    <property type="project" value="TreeGrafter"/>
</dbReference>
<feature type="transmembrane region" description="Helical" evidence="7">
    <location>
        <begin position="250"/>
        <end position="273"/>
    </location>
</feature>
<comment type="caution">
    <text evidence="8">The sequence shown here is derived from an EMBL/GenBank/DDBJ whole genome shotgun (WGS) entry which is preliminary data.</text>
</comment>
<comment type="subunit">
    <text evidence="2">Heterotetramer of two alpha and two beta chains arranged as a dimer of alpha/beta heterodimers.</text>
</comment>
<dbReference type="Proteomes" id="UP001205105">
    <property type="component" value="Unassembled WGS sequence"/>
</dbReference>
<gene>
    <name evidence="8" type="ORF">COHA_006827</name>
</gene>
<keyword evidence="9" id="KW-1185">Reference proteome</keyword>
<dbReference type="Pfam" id="PF01112">
    <property type="entry name" value="Asparaginase_2"/>
    <property type="match status" value="1"/>
</dbReference>
<feature type="transmembrane region" description="Helical" evidence="7">
    <location>
        <begin position="213"/>
        <end position="230"/>
    </location>
</feature>
<feature type="binding site" evidence="5">
    <location>
        <begin position="49"/>
        <end position="52"/>
    </location>
    <ligand>
        <name>substrate</name>
    </ligand>
</feature>
<feature type="compositionally biased region" description="Low complexity" evidence="6">
    <location>
        <begin position="388"/>
        <end position="402"/>
    </location>
</feature>
<protein>
    <recommendedName>
        <fullName evidence="3">beta-aspartyl-peptidase</fullName>
        <ecNumber evidence="3">3.4.19.5</ecNumber>
    </recommendedName>
</protein>
<evidence type="ECO:0000256" key="5">
    <source>
        <dbReference type="PIRSR" id="PIRSR600246-2"/>
    </source>
</evidence>
<organism evidence="8 9">
    <name type="scientific">Chlorella ohadii</name>
    <dbReference type="NCBI Taxonomy" id="2649997"/>
    <lineage>
        <taxon>Eukaryota</taxon>
        <taxon>Viridiplantae</taxon>
        <taxon>Chlorophyta</taxon>
        <taxon>core chlorophytes</taxon>
        <taxon>Trebouxiophyceae</taxon>
        <taxon>Chlorellales</taxon>
        <taxon>Chlorellaceae</taxon>
        <taxon>Chlorella clade</taxon>
        <taxon>Chlorella</taxon>
    </lineage>
</organism>
<name>A0AAD5DM11_9CHLO</name>
<evidence type="ECO:0000256" key="1">
    <source>
        <dbReference type="ARBA" id="ARBA00000306"/>
    </source>
</evidence>
<evidence type="ECO:0000313" key="8">
    <source>
        <dbReference type="EMBL" id="KAI7839426.1"/>
    </source>
</evidence>
<comment type="catalytic activity">
    <reaction evidence="1">
        <text>Cleavage of a beta-linked Asp residue from the N-terminus of a polypeptide.</text>
        <dbReference type="EC" id="3.4.19.5"/>
    </reaction>
</comment>
<feature type="transmembrane region" description="Helical" evidence="7">
    <location>
        <begin position="183"/>
        <end position="201"/>
    </location>
</feature>
<feature type="compositionally biased region" description="Low complexity" evidence="6">
    <location>
        <begin position="458"/>
        <end position="474"/>
    </location>
</feature>
<dbReference type="InterPro" id="IPR000246">
    <property type="entry name" value="Peptidase_T2"/>
</dbReference>
<evidence type="ECO:0000256" key="4">
    <source>
        <dbReference type="ARBA" id="ARBA00022813"/>
    </source>
</evidence>
<evidence type="ECO:0000256" key="6">
    <source>
        <dbReference type="SAM" id="MobiDB-lite"/>
    </source>
</evidence>
<sequence>MVAIAADGSVAAGASSNGAIHKIPGRVGDAAVPGGGAYADSEVGGCGSTGDGDTHLAFLPCFTVVELMRQGRSPQEAAEEAVQRMARRRPGYVGAVVAASRDGSHGAAAFGWSFAYSVVSPATGCRVQAVWATSVCGVGVAQLALAASISGVVGAYLTGEFEVDDAHTATCGLSMHGSSVCTAAFVGTAVSVVLSLLMMAMQCAAVDGRAERLAFCGPILSAIGFFWWLAYGAAATSAQAGASHWQTELATYRAAVVGMSWGLMCLFIVSFFLSSASASAAARERAALEEKLAGPAPSSKHPHHAELETRLAIKMGAVKRFNQPLASQPSSPSKSSARSFASSVFDPFSESEAPKKWVQPSGGRKQWTITSDGLRTLVLLDGEPVPLSVASSPAASSPAQSPFQGNSPAISPSHSPMARDHSPSARSPLSRCASGAGGGSPFARAPMALRLQLLRQEGAAGSGASSLGRNSSRGVGSFRHMFSTPREEEQGQQAQQQQQQQQP</sequence>
<evidence type="ECO:0000313" key="9">
    <source>
        <dbReference type="Proteomes" id="UP001205105"/>
    </source>
</evidence>
<dbReference type="PANTHER" id="PTHR10188">
    <property type="entry name" value="L-ASPARAGINASE"/>
    <property type="match status" value="1"/>
</dbReference>
<dbReference type="Gene3D" id="3.60.20.30">
    <property type="entry name" value="(Glycosyl)asparaginase"/>
    <property type="match status" value="1"/>
</dbReference>
<dbReference type="GO" id="GO:0008798">
    <property type="term" value="F:beta-aspartyl-peptidase activity"/>
    <property type="evidence" value="ECO:0007669"/>
    <property type="project" value="UniProtKB-EC"/>
</dbReference>
<feature type="compositionally biased region" description="Polar residues" evidence="6">
    <location>
        <begin position="403"/>
        <end position="414"/>
    </location>
</feature>
<proteinExistence type="predicted"/>
<dbReference type="EC" id="3.4.19.5" evidence="3"/>
<keyword evidence="7" id="KW-1133">Transmembrane helix</keyword>
<evidence type="ECO:0000256" key="7">
    <source>
        <dbReference type="SAM" id="Phobius"/>
    </source>
</evidence>
<dbReference type="InterPro" id="IPR029055">
    <property type="entry name" value="Ntn_hydrolases_N"/>
</dbReference>
<reference evidence="8" key="1">
    <citation type="submission" date="2020-11" db="EMBL/GenBank/DDBJ databases">
        <title>Chlorella ohadii genome sequencing and assembly.</title>
        <authorList>
            <person name="Murik O."/>
            <person name="Treves H."/>
            <person name="Kedem I."/>
            <person name="Shotland Y."/>
            <person name="Kaplan A."/>
        </authorList>
    </citation>
    <scope>NUCLEOTIDE SEQUENCE</scope>
    <source>
        <strain evidence="8">1</strain>
    </source>
</reference>
<keyword evidence="7" id="KW-0472">Membrane</keyword>
<feature type="region of interest" description="Disordered" evidence="6">
    <location>
        <begin position="388"/>
        <end position="438"/>
    </location>
</feature>
<dbReference type="EMBL" id="JADXDR010000101">
    <property type="protein sequence ID" value="KAI7839426.1"/>
    <property type="molecule type" value="Genomic_DNA"/>
</dbReference>
<dbReference type="GO" id="GO:0003948">
    <property type="term" value="F:N4-(beta-N-acetylglucosaminyl)-L-asparaginase activity"/>
    <property type="evidence" value="ECO:0007669"/>
    <property type="project" value="TreeGrafter"/>
</dbReference>
<dbReference type="PANTHER" id="PTHR10188:SF6">
    <property type="entry name" value="N(4)-(BETA-N-ACETYLGLUCOSAMINYL)-L-ASPARAGINASE"/>
    <property type="match status" value="1"/>
</dbReference>
<feature type="binding site" evidence="5">
    <location>
        <begin position="26"/>
        <end position="29"/>
    </location>
    <ligand>
        <name>substrate</name>
    </ligand>
</feature>
<dbReference type="AlphaFoldDB" id="A0AAD5DM11"/>